<dbReference type="Pfam" id="PF00975">
    <property type="entry name" value="Thioesterase"/>
    <property type="match status" value="1"/>
</dbReference>
<dbReference type="KEGG" id="pcm:AY601_2850"/>
<dbReference type="EMBL" id="CP014504">
    <property type="protein sequence ID" value="AMP99728.1"/>
    <property type="molecule type" value="Genomic_DNA"/>
</dbReference>
<dbReference type="InterPro" id="IPR029058">
    <property type="entry name" value="AB_hydrolase_fold"/>
</dbReference>
<dbReference type="InterPro" id="IPR012223">
    <property type="entry name" value="TEII"/>
</dbReference>
<keyword evidence="4" id="KW-1185">Reference proteome</keyword>
<organism evidence="3 4">
    <name type="scientific">Pedobacter cryoconitis</name>
    <dbReference type="NCBI Taxonomy" id="188932"/>
    <lineage>
        <taxon>Bacteria</taxon>
        <taxon>Pseudomonadati</taxon>
        <taxon>Bacteroidota</taxon>
        <taxon>Sphingobacteriia</taxon>
        <taxon>Sphingobacteriales</taxon>
        <taxon>Sphingobacteriaceae</taxon>
        <taxon>Pedobacter</taxon>
    </lineage>
</organism>
<comment type="similarity">
    <text evidence="1">Belongs to the thioesterase family.</text>
</comment>
<dbReference type="Gene3D" id="3.40.50.1820">
    <property type="entry name" value="alpha/beta hydrolase"/>
    <property type="match status" value="1"/>
</dbReference>
<dbReference type="OrthoDB" id="2213423at2"/>
<protein>
    <submittedName>
        <fullName evidence="3">Thioesterase</fullName>
    </submittedName>
</protein>
<dbReference type="AlphaFoldDB" id="A0A127VFN4"/>
<dbReference type="SUPFAM" id="SSF53474">
    <property type="entry name" value="alpha/beta-Hydrolases"/>
    <property type="match status" value="1"/>
</dbReference>
<dbReference type="GO" id="GO:0008610">
    <property type="term" value="P:lipid biosynthetic process"/>
    <property type="evidence" value="ECO:0007669"/>
    <property type="project" value="TreeGrafter"/>
</dbReference>
<dbReference type="PANTHER" id="PTHR11487">
    <property type="entry name" value="THIOESTERASE"/>
    <property type="match status" value="1"/>
</dbReference>
<evidence type="ECO:0000313" key="4">
    <source>
        <dbReference type="Proteomes" id="UP000071561"/>
    </source>
</evidence>
<dbReference type="PATRIC" id="fig|188932.3.peg.2971"/>
<gene>
    <name evidence="3" type="ORF">AY601_2850</name>
</gene>
<dbReference type="RefSeq" id="WP_068402147.1">
    <property type="nucleotide sequence ID" value="NZ_CP014504.1"/>
</dbReference>
<evidence type="ECO:0000259" key="2">
    <source>
        <dbReference type="Pfam" id="PF00975"/>
    </source>
</evidence>
<evidence type="ECO:0000313" key="3">
    <source>
        <dbReference type="EMBL" id="AMP99728.1"/>
    </source>
</evidence>
<sequence>MKKTQLFMLHFAGGNRYSFEFIKPLLGVFEVEVLELPGRGGRMNEKLIKDFETASYDIFSQLSGKLESPDFLIYGHSMGAYLTLKVASMLENKGTPPLAIIVSGNIGPTTKRNTNVMRHTMEKDQFITELEKLGGVPDEIISNPEFFNYFEPILRADFEIAENNELEFHLPINLPIFAIMGSQEDRVAEINNWGRFTTSEFDSAVLEGNHFFIHHHAKKIASIIKTCYGNAKNNFMFHENRSLPES</sequence>
<dbReference type="PANTHER" id="PTHR11487:SF0">
    <property type="entry name" value="S-ACYL FATTY ACID SYNTHASE THIOESTERASE, MEDIUM CHAIN"/>
    <property type="match status" value="1"/>
</dbReference>
<evidence type="ECO:0000256" key="1">
    <source>
        <dbReference type="ARBA" id="ARBA00007169"/>
    </source>
</evidence>
<dbReference type="Proteomes" id="UP000071561">
    <property type="component" value="Chromosome"/>
</dbReference>
<accession>A0A127VFN4</accession>
<dbReference type="InterPro" id="IPR001031">
    <property type="entry name" value="Thioesterase"/>
</dbReference>
<feature type="domain" description="Thioesterase" evidence="2">
    <location>
        <begin position="5"/>
        <end position="226"/>
    </location>
</feature>
<name>A0A127VFN4_9SPHI</name>
<proteinExistence type="inferred from homology"/>
<reference evidence="3 4" key="1">
    <citation type="submission" date="2016-03" db="EMBL/GenBank/DDBJ databases">
        <title>Complete genome sequence of Pedobacter cryoconitis PAMC 27485.</title>
        <authorList>
            <person name="Lee J."/>
            <person name="Kim O.-S."/>
        </authorList>
    </citation>
    <scope>NUCLEOTIDE SEQUENCE [LARGE SCALE GENOMIC DNA]</scope>
    <source>
        <strain evidence="3 4">PAMC 27485</strain>
    </source>
</reference>